<sequence>MGDHSPVKSAKENDWMSEYYEWLAEDTSTNSLWCNVCQKSIKKRKHNVELHASTNKHIKNMKGMNDVLKNMKEDPLDYVDHEDPDYLHSEPEQLDYTTFGSMKREEQNSFEESKEDMCTIENEDENAEYEYINEQSNEIDEFARSIAGHKMKMLPEDQVISLFYEIQNLITQKRLQAFENRHKNQESNIIISAFDINEDI</sequence>
<proteinExistence type="predicted"/>
<gene>
    <name evidence="1" type="ORF">Anas_00942</name>
</gene>
<protein>
    <submittedName>
        <fullName evidence="1">Uncharacterized protein</fullName>
    </submittedName>
</protein>
<evidence type="ECO:0000313" key="2">
    <source>
        <dbReference type="Proteomes" id="UP000326759"/>
    </source>
</evidence>
<dbReference type="AlphaFoldDB" id="A0A5N5TNP4"/>
<name>A0A5N5TNP4_9CRUS</name>
<comment type="caution">
    <text evidence="1">The sequence shown here is derived from an EMBL/GenBank/DDBJ whole genome shotgun (WGS) entry which is preliminary data.</text>
</comment>
<dbReference type="Proteomes" id="UP000326759">
    <property type="component" value="Unassembled WGS sequence"/>
</dbReference>
<dbReference type="OrthoDB" id="6383137at2759"/>
<evidence type="ECO:0000313" key="1">
    <source>
        <dbReference type="EMBL" id="KAB7507776.1"/>
    </source>
</evidence>
<accession>A0A5N5TNP4</accession>
<keyword evidence="2" id="KW-1185">Reference proteome</keyword>
<reference evidence="1 2" key="1">
    <citation type="journal article" date="2019" name="PLoS Biol.">
        <title>Sex chromosomes control vertical transmission of feminizing Wolbachia symbionts in an isopod.</title>
        <authorList>
            <person name="Becking T."/>
            <person name="Chebbi M.A."/>
            <person name="Giraud I."/>
            <person name="Moumen B."/>
            <person name="Laverre T."/>
            <person name="Caubet Y."/>
            <person name="Peccoud J."/>
            <person name="Gilbert C."/>
            <person name="Cordaux R."/>
        </authorList>
    </citation>
    <scope>NUCLEOTIDE SEQUENCE [LARGE SCALE GENOMIC DNA]</scope>
    <source>
        <strain evidence="1">ANa2</strain>
        <tissue evidence="1">Whole body excluding digestive tract and cuticle</tissue>
    </source>
</reference>
<dbReference type="EMBL" id="SEYY01000216">
    <property type="protein sequence ID" value="KAB7507776.1"/>
    <property type="molecule type" value="Genomic_DNA"/>
</dbReference>
<organism evidence="1 2">
    <name type="scientific">Armadillidium nasatum</name>
    <dbReference type="NCBI Taxonomy" id="96803"/>
    <lineage>
        <taxon>Eukaryota</taxon>
        <taxon>Metazoa</taxon>
        <taxon>Ecdysozoa</taxon>
        <taxon>Arthropoda</taxon>
        <taxon>Crustacea</taxon>
        <taxon>Multicrustacea</taxon>
        <taxon>Malacostraca</taxon>
        <taxon>Eumalacostraca</taxon>
        <taxon>Peracarida</taxon>
        <taxon>Isopoda</taxon>
        <taxon>Oniscidea</taxon>
        <taxon>Crinocheta</taxon>
        <taxon>Armadillidiidae</taxon>
        <taxon>Armadillidium</taxon>
    </lineage>
</organism>